<dbReference type="InterPro" id="IPR051715">
    <property type="entry name" value="Intimin-Invasin_domain"/>
</dbReference>
<dbReference type="Gene3D" id="2.60.120.1230">
    <property type="match status" value="1"/>
</dbReference>
<dbReference type="PROSITE" id="PS51127">
    <property type="entry name" value="BIG1"/>
    <property type="match status" value="2"/>
</dbReference>
<name>A0AAW9V799_9GAMM</name>
<sequence length="390" mass="41143">MDGNGNPVVGATVTPASDETNVKISVGGTTNASGQATITLTSTTKAVADITVNAKVGTTAVVDANKMVSFTADEGTATITEPNLTVVTNNQLANGVAKNQLKAVVTDANGNVVPNVDVVFTVTNGGLPGTQTLKTNASGEVLFEVTNTKAGVTSVKVSINGTEESKDVTFIADISTAIVNFVSVPNLGTFFIGTTYEISASLVDKYNNAITQSGIQVEWTIDNNDVILSANSSITSGDGKAKIRVNGYNQVENATIFAKVKASEQTPVSGNYKLSFLPEFKLEGADRGDVSASQLLNNFKTNNSILINNRDTKWFGRINLPDANLAVGKTLIIVQESNWASNLFFDGKKQMICKTNKYSLVSNGNKWSFTEAGNLPSSQCTLFPGQQNID</sequence>
<feature type="domain" description="Big-1" evidence="2">
    <location>
        <begin position="81"/>
        <end position="171"/>
    </location>
</feature>
<accession>A0AAW9V799</accession>
<dbReference type="InterPro" id="IPR003344">
    <property type="entry name" value="Big_1_dom"/>
</dbReference>
<reference evidence="3 4" key="1">
    <citation type="submission" date="2019-10" db="EMBL/GenBank/DDBJ databases">
        <title>Comparative genomic analysis of Providencia.</title>
        <authorList>
            <person name="Yuan C."/>
            <person name="Wei Y."/>
            <person name="Yin Z."/>
        </authorList>
    </citation>
    <scope>NUCLEOTIDE SEQUENCE [LARGE SCALE GENOMIC DNA]</scope>
    <source>
        <strain evidence="4">wls1934</strain>
    </source>
</reference>
<dbReference type="InterPro" id="IPR008964">
    <property type="entry name" value="Invasin/intimin_cell_adhesion"/>
</dbReference>
<dbReference type="SUPFAM" id="SSF49373">
    <property type="entry name" value="Invasin/intimin cell-adhesion fragments"/>
    <property type="match status" value="3"/>
</dbReference>
<dbReference type="SMART" id="SM00634">
    <property type="entry name" value="BID_1"/>
    <property type="match status" value="1"/>
</dbReference>
<dbReference type="Gene3D" id="2.60.40.10">
    <property type="entry name" value="Immunoglobulins"/>
    <property type="match status" value="3"/>
</dbReference>
<dbReference type="PANTHER" id="PTHR39576:SF2">
    <property type="entry name" value="ATTACHING AND EFFACING PROTEIN HOMOLOG-RELATED"/>
    <property type="match status" value="1"/>
</dbReference>
<dbReference type="Pfam" id="PF02369">
    <property type="entry name" value="Big_1"/>
    <property type="match status" value="1"/>
</dbReference>
<feature type="domain" description="Big-1" evidence="2">
    <location>
        <begin position="1"/>
        <end position="71"/>
    </location>
</feature>
<dbReference type="GO" id="GO:0009279">
    <property type="term" value="C:cell outer membrane"/>
    <property type="evidence" value="ECO:0007669"/>
    <property type="project" value="TreeGrafter"/>
</dbReference>
<gene>
    <name evidence="3" type="ORF">GKR67_03280</name>
</gene>
<dbReference type="InterPro" id="IPR013783">
    <property type="entry name" value="Ig-like_fold"/>
</dbReference>
<dbReference type="AlphaFoldDB" id="A0AAW9V799"/>
<evidence type="ECO:0000313" key="3">
    <source>
        <dbReference type="EMBL" id="MTC33632.1"/>
    </source>
</evidence>
<evidence type="ECO:0000256" key="1">
    <source>
        <dbReference type="ARBA" id="ARBA00010116"/>
    </source>
</evidence>
<dbReference type="PANTHER" id="PTHR39576">
    <property type="entry name" value="ATTACHING AND EFFACING PROTEIN HOMOLOG-RELATED-RELATED"/>
    <property type="match status" value="1"/>
</dbReference>
<organism evidence="3 4">
    <name type="scientific">Providencia alcalifaciens</name>
    <dbReference type="NCBI Taxonomy" id="126385"/>
    <lineage>
        <taxon>Bacteria</taxon>
        <taxon>Pseudomonadati</taxon>
        <taxon>Pseudomonadota</taxon>
        <taxon>Gammaproteobacteria</taxon>
        <taxon>Enterobacterales</taxon>
        <taxon>Morganellaceae</taxon>
        <taxon>Providencia</taxon>
    </lineage>
</organism>
<dbReference type="FunFam" id="2.60.40.10:FF:000182">
    <property type="entry name" value="Gamma intimin"/>
    <property type="match status" value="1"/>
</dbReference>
<comment type="similarity">
    <text evidence="1">Belongs to the intimin/invasin family.</text>
</comment>
<evidence type="ECO:0000259" key="2">
    <source>
        <dbReference type="PROSITE" id="PS51127"/>
    </source>
</evidence>
<proteinExistence type="inferred from homology"/>
<dbReference type="EMBL" id="WLUB01000012">
    <property type="protein sequence ID" value="MTC33632.1"/>
    <property type="molecule type" value="Genomic_DNA"/>
</dbReference>
<evidence type="ECO:0000313" key="4">
    <source>
        <dbReference type="Proteomes" id="UP000449944"/>
    </source>
</evidence>
<comment type="caution">
    <text evidence="3">The sequence shown here is derived from an EMBL/GenBank/DDBJ whole genome shotgun (WGS) entry which is preliminary data.</text>
</comment>
<dbReference type="Proteomes" id="UP000449944">
    <property type="component" value="Unassembled WGS sequence"/>
</dbReference>
<protein>
    <recommendedName>
        <fullName evidence="2">Big-1 domain-containing protein</fullName>
    </recommendedName>
</protein>